<dbReference type="EMBL" id="CP093360">
    <property type="protein sequence ID" value="UQS85952.1"/>
    <property type="molecule type" value="Genomic_DNA"/>
</dbReference>
<proteinExistence type="predicted"/>
<dbReference type="Proteomes" id="UP000831181">
    <property type="component" value="Plasmid p1unnamed"/>
</dbReference>
<dbReference type="PANTHER" id="PTHR36833">
    <property type="entry name" value="SLR0610 PROTEIN-RELATED"/>
    <property type="match status" value="1"/>
</dbReference>
<geneLocation type="plasmid" evidence="2 3">
    <name>p1unnamed</name>
</geneLocation>
<evidence type="ECO:0000256" key="1">
    <source>
        <dbReference type="SAM" id="Phobius"/>
    </source>
</evidence>
<feature type="transmembrane region" description="Helical" evidence="1">
    <location>
        <begin position="144"/>
        <end position="170"/>
    </location>
</feature>
<organism evidence="2 3">
    <name type="scientific">Nicoliella spurrieriana</name>
    <dbReference type="NCBI Taxonomy" id="2925830"/>
    <lineage>
        <taxon>Bacteria</taxon>
        <taxon>Bacillati</taxon>
        <taxon>Bacillota</taxon>
        <taxon>Bacilli</taxon>
        <taxon>Lactobacillales</taxon>
        <taxon>Lactobacillaceae</taxon>
        <taxon>Nicoliella</taxon>
    </lineage>
</organism>
<dbReference type="KEGG" id="lbe:MOO44_01125"/>
<keyword evidence="2" id="KW-0614">Plasmid</keyword>
<protein>
    <submittedName>
        <fullName evidence="2">ABC-2 family transporter protein</fullName>
    </submittedName>
</protein>
<name>A0A976X4W7_9LACO</name>
<accession>A0A976X4W7</accession>
<dbReference type="AlphaFoldDB" id="A0A976X4W7"/>
<dbReference type="InterPro" id="IPR010390">
    <property type="entry name" value="ABC-2_transporter-like"/>
</dbReference>
<dbReference type="PANTHER" id="PTHR36833:SF2">
    <property type="entry name" value="SLR0610 PROTEIN"/>
    <property type="match status" value="1"/>
</dbReference>
<feature type="transmembrane region" description="Helical" evidence="1">
    <location>
        <begin position="115"/>
        <end position="132"/>
    </location>
</feature>
<sequence>MNHNLKILKSIWKINIAKFLIYRTEFFLNLFDNLVWFVITIYFYKYIYASAYSIPGVSIKQIYLIICTSEIIKSLLFTFCINNLAAIPSLVRNGTLDGLLLKPINSQLLVSFREISFGNLAGIVPSIILLMINTKFSVINGLLYILLVLFSFVLGYSLWFIIMTISIWLVNLNEIHELFLSLLTLNQFPAKSFKISSKFFYYLFLPIIITTSVPTEALLRSGVSLTDILLLSVGSIIALIASKIFWNISINYYSSTN</sequence>
<keyword evidence="3" id="KW-1185">Reference proteome</keyword>
<reference evidence="2" key="1">
    <citation type="journal article" date="2022" name="Int. J. Syst. Evol. Microbiol.">
        <title>Apilactobacillus apisilvae sp. nov., Nicolia spurrieriana gen. nov. sp. nov., Bombilactobacillus folatiphilus sp. nov. and Bombilactobacillus thymidiniphilus sp. nov., four new lactic acid bacterial isolates from stingless bees Tetragonula carbonaria and Austroplebeia australis.</title>
        <authorList>
            <person name="Oliphant S.A."/>
            <person name="Watson-Haigh N.S."/>
            <person name="Sumby K.M."/>
            <person name="Gardner J."/>
            <person name="Groom S."/>
            <person name="Jiranek V."/>
        </authorList>
    </citation>
    <scope>NUCLEOTIDE SEQUENCE</scope>
    <source>
        <strain evidence="2">SGEP1_A5</strain>
    </source>
</reference>
<feature type="transmembrane region" description="Helical" evidence="1">
    <location>
        <begin position="199"/>
        <end position="219"/>
    </location>
</feature>
<evidence type="ECO:0000313" key="3">
    <source>
        <dbReference type="Proteomes" id="UP000831181"/>
    </source>
</evidence>
<feature type="transmembrane region" description="Helical" evidence="1">
    <location>
        <begin position="34"/>
        <end position="54"/>
    </location>
</feature>
<dbReference type="RefSeq" id="WP_260115761.1">
    <property type="nucleotide sequence ID" value="NZ_CP093360.1"/>
</dbReference>
<keyword evidence="1" id="KW-0812">Transmembrane</keyword>
<feature type="transmembrane region" description="Helical" evidence="1">
    <location>
        <begin position="228"/>
        <end position="248"/>
    </location>
</feature>
<dbReference type="Pfam" id="PF06182">
    <property type="entry name" value="ABC2_membrane_6"/>
    <property type="match status" value="1"/>
</dbReference>
<keyword evidence="1" id="KW-1133">Transmembrane helix</keyword>
<evidence type="ECO:0000313" key="2">
    <source>
        <dbReference type="EMBL" id="UQS85952.1"/>
    </source>
</evidence>
<gene>
    <name evidence="2" type="ORF">MOO44_01125</name>
</gene>
<keyword evidence="1" id="KW-0472">Membrane</keyword>